<dbReference type="PANTHER" id="PTHR24369">
    <property type="entry name" value="ANTIGEN BSP, PUTATIVE-RELATED"/>
    <property type="match status" value="1"/>
</dbReference>
<dbReference type="Gene3D" id="3.80.10.10">
    <property type="entry name" value="Ribonuclease Inhibitor"/>
    <property type="match status" value="1"/>
</dbReference>
<feature type="region of interest" description="Disordered" evidence="4">
    <location>
        <begin position="563"/>
        <end position="591"/>
    </location>
</feature>
<feature type="compositionally biased region" description="Polar residues" evidence="4">
    <location>
        <begin position="533"/>
        <end position="542"/>
    </location>
</feature>
<dbReference type="VEuPathDB" id="VectorBase:AALC636_015629"/>
<evidence type="ECO:0000313" key="7">
    <source>
        <dbReference type="EMBL" id="JAV46279.1"/>
    </source>
</evidence>
<keyword evidence="5" id="KW-1133">Transmembrane helix</keyword>
<dbReference type="AlphaFoldDB" id="A0A1W7R540"/>
<dbReference type="SUPFAM" id="SSF52058">
    <property type="entry name" value="L domain-like"/>
    <property type="match status" value="1"/>
</dbReference>
<feature type="region of interest" description="Disordered" evidence="4">
    <location>
        <begin position="504"/>
        <end position="542"/>
    </location>
</feature>
<feature type="chain" id="PRO_5012619595" evidence="6">
    <location>
        <begin position="26"/>
        <end position="591"/>
    </location>
</feature>
<evidence type="ECO:0000256" key="4">
    <source>
        <dbReference type="SAM" id="MobiDB-lite"/>
    </source>
</evidence>
<dbReference type="InterPro" id="IPR001611">
    <property type="entry name" value="Leu-rich_rpt"/>
</dbReference>
<keyword evidence="2 6" id="KW-0732">Signal</keyword>
<dbReference type="VEuPathDB" id="VectorBase:AALF004003"/>
<protein>
    <submittedName>
        <fullName evidence="7">Uncharacterized protein</fullName>
    </submittedName>
</protein>
<keyword evidence="5" id="KW-0472">Membrane</keyword>
<evidence type="ECO:0000256" key="2">
    <source>
        <dbReference type="ARBA" id="ARBA00022729"/>
    </source>
</evidence>
<feature type="signal peptide" evidence="6">
    <location>
        <begin position="1"/>
        <end position="25"/>
    </location>
</feature>
<keyword evidence="3" id="KW-0677">Repeat</keyword>
<organism evidence="7">
    <name type="scientific">Aedes albopictus</name>
    <name type="common">Asian tiger mosquito</name>
    <name type="synonym">Stegomyia albopicta</name>
    <dbReference type="NCBI Taxonomy" id="7160"/>
    <lineage>
        <taxon>Eukaryota</taxon>
        <taxon>Metazoa</taxon>
        <taxon>Ecdysozoa</taxon>
        <taxon>Arthropoda</taxon>
        <taxon>Hexapoda</taxon>
        <taxon>Insecta</taxon>
        <taxon>Pterygota</taxon>
        <taxon>Neoptera</taxon>
        <taxon>Endopterygota</taxon>
        <taxon>Diptera</taxon>
        <taxon>Nematocera</taxon>
        <taxon>Culicoidea</taxon>
        <taxon>Culicidae</taxon>
        <taxon>Culicinae</taxon>
        <taxon>Aedini</taxon>
        <taxon>Aedes</taxon>
        <taxon>Stegomyia</taxon>
    </lineage>
</organism>
<keyword evidence="5" id="KW-0812">Transmembrane</keyword>
<dbReference type="GO" id="GO:0005886">
    <property type="term" value="C:plasma membrane"/>
    <property type="evidence" value="ECO:0007669"/>
    <property type="project" value="TreeGrafter"/>
</dbReference>
<dbReference type="SMART" id="SM00369">
    <property type="entry name" value="LRR_TYP"/>
    <property type="match status" value="4"/>
</dbReference>
<evidence type="ECO:0000256" key="3">
    <source>
        <dbReference type="ARBA" id="ARBA00022737"/>
    </source>
</evidence>
<evidence type="ECO:0000256" key="5">
    <source>
        <dbReference type="SAM" id="Phobius"/>
    </source>
</evidence>
<proteinExistence type="predicted"/>
<dbReference type="PANTHER" id="PTHR24369:SF210">
    <property type="entry name" value="CHAOPTIN-RELATED"/>
    <property type="match status" value="1"/>
</dbReference>
<dbReference type="PROSITE" id="PS51450">
    <property type="entry name" value="LRR"/>
    <property type="match status" value="2"/>
</dbReference>
<dbReference type="Pfam" id="PF13855">
    <property type="entry name" value="LRR_8"/>
    <property type="match status" value="2"/>
</dbReference>
<dbReference type="InterPro" id="IPR032675">
    <property type="entry name" value="LRR_dom_sf"/>
</dbReference>
<evidence type="ECO:0000256" key="6">
    <source>
        <dbReference type="SAM" id="SignalP"/>
    </source>
</evidence>
<dbReference type="InterPro" id="IPR050541">
    <property type="entry name" value="LRR_TM_domain-containing"/>
</dbReference>
<name>A0A1W7R540_AEDAL</name>
<dbReference type="VEuPathDB" id="VectorBase:AALFPA_056997"/>
<dbReference type="EMBL" id="GEHC01001366">
    <property type="protein sequence ID" value="JAV46279.1"/>
    <property type="molecule type" value="Transcribed_RNA"/>
</dbReference>
<sequence length="591" mass="67687">MEPKAVVLSSILVLSSLVTTTTVLAESDQRDRQSGVCPSMCTCDMIDKLKRADCSHEQLINAYTDVPTGVEILDLSINRISAIGNNDFQEYKHLIKLFLSENSIQTISLYAFANLKKLQILDLSHNRLEQLHEDLFENNENLIELNLSHNNFMTLQNQPLLKSPSLMTLELRDCKIPQLYDTTFMYLPKLSTLDLSGNVMITLPKEPFVPLKRLRIIELNENQWQCDSLSVRATVNWMKKRIDSIRIENCFINPYQTKAKFEKMELDPLLEHQNRPEIPIDQVWGSSTTEVYLNQLREKSCAYNDKQDTESRRTCENFVECQKRFSELYFQCVEAHKDKAGTESNRTSAMNMAVITMLVGIFIGTLFGSFLTYTVVWAVQTCRKGLGKSNEESGHASTREMRREFREQNRLRHTRLNESPTLRRANRQTIGCLPSQDQSEIYGNHENTRQFLVNLFSKRQPLYLRNNSQIGNLHNRHIPPTPIRDRVNLPVPTSPAALSTNSFTWQASTPVPQPRRMNQEEEPMLNGGHDNGSRQSSTQSVWNSGYEVHDPIGRLYMPPIVLDASTGARETPPPPYLDCTSQPSNDEEGRK</sequence>
<accession>A0A1W7R540</accession>
<dbReference type="InterPro" id="IPR003591">
    <property type="entry name" value="Leu-rich_rpt_typical-subtyp"/>
</dbReference>
<feature type="transmembrane region" description="Helical" evidence="5">
    <location>
        <begin position="352"/>
        <end position="379"/>
    </location>
</feature>
<reference evidence="7" key="1">
    <citation type="submission" date="2016-03" db="EMBL/GenBank/DDBJ databases">
        <title>RNAseq analyses of the sensorial organs of adult female Aedes albopictus.</title>
        <authorList>
            <person name="Fabrizio L."/>
            <person name="Ribeiro J.M."/>
            <person name="Arca B."/>
        </authorList>
    </citation>
    <scope>NUCLEOTIDE SEQUENCE</scope>
</reference>
<dbReference type="PRINTS" id="PR00019">
    <property type="entry name" value="LEURICHRPT"/>
</dbReference>
<evidence type="ECO:0000256" key="1">
    <source>
        <dbReference type="ARBA" id="ARBA00022614"/>
    </source>
</evidence>
<keyword evidence="1" id="KW-0433">Leucine-rich repeat</keyword>